<comment type="subcellular location">
    <subcellularLocation>
        <location evidence="1">Endomembrane system</location>
        <topology evidence="1">Multi-pass membrane protein</topology>
    </subcellularLocation>
</comment>
<keyword evidence="2 5" id="KW-0812">Transmembrane</keyword>
<dbReference type="Gene3D" id="1.20.120.1630">
    <property type="match status" value="1"/>
</dbReference>
<evidence type="ECO:0000313" key="7">
    <source>
        <dbReference type="Proteomes" id="UP000177309"/>
    </source>
</evidence>
<dbReference type="PROSITE" id="PS50244">
    <property type="entry name" value="S5A_REDUCTASE"/>
    <property type="match status" value="1"/>
</dbReference>
<sequence length="173" mass="20518">MTIFLVLLSLFVLCLAVNWYTLLKSKSDLWRKVAIFIALTIPILTPFFPQPRFSLDFFWWRVAGLIAIVMGQVIFFWAKNMFSGSEELFGDVPQEPITAGPFQFVRHPMYLGFIFIIVGWWWLWQAIYAFYFGLFIVALLWIQAYLEERLLLVPKFGDKYLGYRQQTGMFWIK</sequence>
<evidence type="ECO:0000256" key="5">
    <source>
        <dbReference type="SAM" id="Phobius"/>
    </source>
</evidence>
<keyword evidence="4 5" id="KW-0472">Membrane</keyword>
<feature type="transmembrane region" description="Helical" evidence="5">
    <location>
        <begin position="109"/>
        <end position="142"/>
    </location>
</feature>
<dbReference type="EMBL" id="MEUI01000019">
    <property type="protein sequence ID" value="OGC34342.1"/>
    <property type="molecule type" value="Genomic_DNA"/>
</dbReference>
<keyword evidence="3 5" id="KW-1133">Transmembrane helix</keyword>
<evidence type="ECO:0000256" key="3">
    <source>
        <dbReference type="ARBA" id="ARBA00022989"/>
    </source>
</evidence>
<dbReference type="GO" id="GO:0012505">
    <property type="term" value="C:endomembrane system"/>
    <property type="evidence" value="ECO:0007669"/>
    <property type="project" value="UniProtKB-SubCell"/>
</dbReference>
<dbReference type="InterPro" id="IPR007318">
    <property type="entry name" value="Phopholipid_MeTrfase"/>
</dbReference>
<dbReference type="AlphaFoldDB" id="A0A1F4TNQ5"/>
<name>A0A1F4TNQ5_UNCSA</name>
<protein>
    <submittedName>
        <fullName evidence="6">Uncharacterized protein</fullName>
    </submittedName>
</protein>
<proteinExistence type="predicted"/>
<evidence type="ECO:0000256" key="4">
    <source>
        <dbReference type="ARBA" id="ARBA00023136"/>
    </source>
</evidence>
<reference evidence="6 7" key="1">
    <citation type="journal article" date="2016" name="Nat. Commun.">
        <title>Thousands of microbial genomes shed light on interconnected biogeochemical processes in an aquifer system.</title>
        <authorList>
            <person name="Anantharaman K."/>
            <person name="Brown C.T."/>
            <person name="Hug L.A."/>
            <person name="Sharon I."/>
            <person name="Castelle C.J."/>
            <person name="Probst A.J."/>
            <person name="Thomas B.C."/>
            <person name="Singh A."/>
            <person name="Wilkins M.J."/>
            <person name="Karaoz U."/>
            <person name="Brodie E.L."/>
            <person name="Williams K.H."/>
            <person name="Hubbard S.S."/>
            <person name="Banfield J.F."/>
        </authorList>
    </citation>
    <scope>NUCLEOTIDE SEQUENCE [LARGE SCALE GENOMIC DNA]</scope>
</reference>
<comment type="caution">
    <text evidence="6">The sequence shown here is derived from an EMBL/GenBank/DDBJ whole genome shotgun (WGS) entry which is preliminary data.</text>
</comment>
<feature type="transmembrane region" description="Helical" evidence="5">
    <location>
        <begin position="33"/>
        <end position="49"/>
    </location>
</feature>
<feature type="transmembrane region" description="Helical" evidence="5">
    <location>
        <begin position="58"/>
        <end position="78"/>
    </location>
</feature>
<evidence type="ECO:0000313" key="6">
    <source>
        <dbReference type="EMBL" id="OGC34342.1"/>
    </source>
</evidence>
<gene>
    <name evidence="6" type="ORF">A2462_07765</name>
</gene>
<dbReference type="Proteomes" id="UP000177309">
    <property type="component" value="Unassembled WGS sequence"/>
</dbReference>
<accession>A0A1F4TNQ5</accession>
<organism evidence="6 7">
    <name type="scientific">candidate division WOR-1 bacterium RIFOXYC2_FULL_41_25</name>
    <dbReference type="NCBI Taxonomy" id="1802586"/>
    <lineage>
        <taxon>Bacteria</taxon>
        <taxon>Bacillati</taxon>
        <taxon>Saganbacteria</taxon>
    </lineage>
</organism>
<evidence type="ECO:0000256" key="2">
    <source>
        <dbReference type="ARBA" id="ARBA00022692"/>
    </source>
</evidence>
<dbReference type="Pfam" id="PF04191">
    <property type="entry name" value="PEMT"/>
    <property type="match status" value="1"/>
</dbReference>
<evidence type="ECO:0000256" key="1">
    <source>
        <dbReference type="ARBA" id="ARBA00004127"/>
    </source>
</evidence>